<gene>
    <name evidence="1" type="ORF">WKI68_29870</name>
</gene>
<comment type="caution">
    <text evidence="1">The sequence shown here is derived from an EMBL/GenBank/DDBJ whole genome shotgun (WGS) entry which is preliminary data.</text>
</comment>
<reference evidence="1 2" key="1">
    <citation type="submission" date="2024-03" db="EMBL/GenBank/DDBJ databases">
        <title>Novel Streptomyces species of biotechnological and ecological value are a feature of Machair soil.</title>
        <authorList>
            <person name="Prole J.R."/>
            <person name="Goodfellow M."/>
            <person name="Allenby N."/>
            <person name="Ward A.C."/>
        </authorList>
    </citation>
    <scope>NUCLEOTIDE SEQUENCE [LARGE SCALE GENOMIC DNA]</scope>
    <source>
        <strain evidence="1 2">MS1.HAVA.3</strain>
    </source>
</reference>
<name>A0ABU8U919_9ACTN</name>
<organism evidence="1 2">
    <name type="scientific">Streptomyces caledonius</name>
    <dbReference type="NCBI Taxonomy" id="3134107"/>
    <lineage>
        <taxon>Bacteria</taxon>
        <taxon>Bacillati</taxon>
        <taxon>Actinomycetota</taxon>
        <taxon>Actinomycetes</taxon>
        <taxon>Kitasatosporales</taxon>
        <taxon>Streptomycetaceae</taxon>
        <taxon>Streptomyces</taxon>
    </lineage>
</organism>
<evidence type="ECO:0000313" key="2">
    <source>
        <dbReference type="Proteomes" id="UP001382904"/>
    </source>
</evidence>
<protein>
    <submittedName>
        <fullName evidence="1">Uncharacterized protein</fullName>
    </submittedName>
</protein>
<dbReference type="EMBL" id="JBBKAM010000002">
    <property type="protein sequence ID" value="MEJ8644388.1"/>
    <property type="molecule type" value="Genomic_DNA"/>
</dbReference>
<evidence type="ECO:0000313" key="1">
    <source>
        <dbReference type="EMBL" id="MEJ8644388.1"/>
    </source>
</evidence>
<proteinExistence type="predicted"/>
<accession>A0ABU8U919</accession>
<keyword evidence="2" id="KW-1185">Reference proteome</keyword>
<dbReference type="Proteomes" id="UP001382904">
    <property type="component" value="Unassembled WGS sequence"/>
</dbReference>
<sequence>MEYVIAGSSEADVARFREILRDVPGVEFRVGSVPETGADCDAVILNPALAHERYGGTPRIGEVQVLINRNEDGAPEIILAAAPVTGAMAAPDDAQTEEFVYRLLDSCVTAFWEHFPDRTHTRLLVHLEGAAIDRPDAAVPARGVLRSLQEARG</sequence>